<keyword evidence="2 5" id="KW-0413">Isomerase</keyword>
<gene>
    <name evidence="5" type="ORF">DW839_16755</name>
    <name evidence="4" type="ORF">DWW02_23260</name>
</gene>
<name>A0A414AU00_9FIRM</name>
<dbReference type="PANTHER" id="PTHR43732:SF1">
    <property type="entry name" value="RIBOSE 5-PHOSPHATE ISOMERASE"/>
    <property type="match status" value="1"/>
</dbReference>
<dbReference type="NCBIfam" id="NF004051">
    <property type="entry name" value="PRK05571.1"/>
    <property type="match status" value="1"/>
</dbReference>
<organism evidence="5 6">
    <name type="scientific">Enterocloster bolteae</name>
    <dbReference type="NCBI Taxonomy" id="208479"/>
    <lineage>
        <taxon>Bacteria</taxon>
        <taxon>Bacillati</taxon>
        <taxon>Bacillota</taxon>
        <taxon>Clostridia</taxon>
        <taxon>Lachnospirales</taxon>
        <taxon>Lachnospiraceae</taxon>
        <taxon>Enterocloster</taxon>
    </lineage>
</organism>
<dbReference type="InterPro" id="IPR003500">
    <property type="entry name" value="RpiB_LacA_LacB"/>
</dbReference>
<dbReference type="RefSeq" id="WP_118019429.1">
    <property type="nucleotide sequence ID" value="NZ_CATYQV010000104.1"/>
</dbReference>
<evidence type="ECO:0000313" key="5">
    <source>
        <dbReference type="EMBL" id="RHC55036.1"/>
    </source>
</evidence>
<dbReference type="GO" id="GO:0016861">
    <property type="term" value="F:intramolecular oxidoreductase activity, interconverting aldoses and ketoses"/>
    <property type="evidence" value="ECO:0007669"/>
    <property type="project" value="UniProtKB-ARBA"/>
</dbReference>
<protein>
    <submittedName>
        <fullName evidence="5">RpiB/LacA/LacB family sugar-phosphate isomerase</fullName>
    </submittedName>
</protein>
<dbReference type="Proteomes" id="UP000283975">
    <property type="component" value="Unassembled WGS sequence"/>
</dbReference>
<dbReference type="InterPro" id="IPR051812">
    <property type="entry name" value="SPI_LacAB/RpiB"/>
</dbReference>
<dbReference type="Gene3D" id="3.40.1400.10">
    <property type="entry name" value="Sugar-phosphate isomerase, RpiB/LacA/LacB"/>
    <property type="match status" value="1"/>
</dbReference>
<dbReference type="SUPFAM" id="SSF89623">
    <property type="entry name" value="Ribose/Galactose isomerase RpiB/AlsB"/>
    <property type="match status" value="1"/>
</dbReference>
<dbReference type="NCBIfam" id="TIGR00689">
    <property type="entry name" value="rpiB_lacA_lacB"/>
    <property type="match status" value="1"/>
</dbReference>
<evidence type="ECO:0000313" key="6">
    <source>
        <dbReference type="Proteomes" id="UP000283975"/>
    </source>
</evidence>
<feature type="active site" description="Proton donor" evidence="3">
    <location>
        <position position="99"/>
    </location>
</feature>
<dbReference type="Proteomes" id="UP000284543">
    <property type="component" value="Unassembled WGS sequence"/>
</dbReference>
<evidence type="ECO:0000313" key="7">
    <source>
        <dbReference type="Proteomes" id="UP000284543"/>
    </source>
</evidence>
<evidence type="ECO:0000256" key="3">
    <source>
        <dbReference type="PIRSR" id="PIRSR005384-1"/>
    </source>
</evidence>
<evidence type="ECO:0000256" key="2">
    <source>
        <dbReference type="ARBA" id="ARBA00023235"/>
    </source>
</evidence>
<dbReference type="Pfam" id="PF02502">
    <property type="entry name" value="LacAB_rpiB"/>
    <property type="match status" value="1"/>
</dbReference>
<dbReference type="EMBL" id="QSHZ01000017">
    <property type="protein sequence ID" value="RHC55036.1"/>
    <property type="molecule type" value="Genomic_DNA"/>
</dbReference>
<dbReference type="PANTHER" id="PTHR43732">
    <property type="entry name" value="RIBOSE 5-PHOSPHATE ISOMERASE-RELATED"/>
    <property type="match status" value="1"/>
</dbReference>
<reference evidence="6 7" key="1">
    <citation type="submission" date="2018-08" db="EMBL/GenBank/DDBJ databases">
        <title>A genome reference for cultivated species of the human gut microbiota.</title>
        <authorList>
            <person name="Zou Y."/>
            <person name="Xue W."/>
            <person name="Luo G."/>
        </authorList>
    </citation>
    <scope>NUCLEOTIDE SEQUENCE [LARGE SCALE GENOMIC DNA]</scope>
    <source>
        <strain evidence="4 7">AF14-18</strain>
        <strain evidence="5 6">AM35-14</strain>
    </source>
</reference>
<sequence>MVISVGSDHAGYGLKVKMIPYLESLGHTIIDNGNNGAEDVVFFPEVARAVCRPVLEGKAERGIMFCGTGVGASVACNKIPGIRASIVHDYQCAHQCVEHDHVNVMCIGEKVVGEWLAKDLLKAFLEAAGDTDERTAHVIQLLAQMDQRQ</sequence>
<accession>A0A414AU00</accession>
<dbReference type="EMBL" id="QRZM01000012">
    <property type="protein sequence ID" value="RGV72917.1"/>
    <property type="molecule type" value="Genomic_DNA"/>
</dbReference>
<feature type="active site" description="Proton acceptor" evidence="3">
    <location>
        <position position="66"/>
    </location>
</feature>
<evidence type="ECO:0000256" key="1">
    <source>
        <dbReference type="ARBA" id="ARBA00008754"/>
    </source>
</evidence>
<evidence type="ECO:0000313" key="4">
    <source>
        <dbReference type="EMBL" id="RGV72917.1"/>
    </source>
</evidence>
<comment type="similarity">
    <text evidence="1">Belongs to the LacAB/RpiB family.</text>
</comment>
<dbReference type="InterPro" id="IPR036569">
    <property type="entry name" value="RpiB_LacA_LacB_sf"/>
</dbReference>
<dbReference type="PIRSF" id="PIRSF005384">
    <property type="entry name" value="RpiB_LacA_B"/>
    <property type="match status" value="1"/>
</dbReference>
<dbReference type="GO" id="GO:0005975">
    <property type="term" value="P:carbohydrate metabolic process"/>
    <property type="evidence" value="ECO:0007669"/>
    <property type="project" value="InterPro"/>
</dbReference>
<dbReference type="AlphaFoldDB" id="A0A414AU00"/>
<proteinExistence type="inferred from homology"/>
<comment type="caution">
    <text evidence="5">The sequence shown here is derived from an EMBL/GenBank/DDBJ whole genome shotgun (WGS) entry which is preliminary data.</text>
</comment>